<keyword evidence="2 4" id="KW-0238">DNA-binding</keyword>
<keyword evidence="3" id="KW-0804">Transcription</keyword>
<comment type="caution">
    <text evidence="6">The sequence shown here is derived from an EMBL/GenBank/DDBJ whole genome shotgun (WGS) entry which is preliminary data.</text>
</comment>
<evidence type="ECO:0000256" key="1">
    <source>
        <dbReference type="ARBA" id="ARBA00023015"/>
    </source>
</evidence>
<dbReference type="PROSITE" id="PS01081">
    <property type="entry name" value="HTH_TETR_1"/>
    <property type="match status" value="1"/>
</dbReference>
<dbReference type="InterPro" id="IPR041673">
    <property type="entry name" value="TetR_C_23"/>
</dbReference>
<evidence type="ECO:0000313" key="7">
    <source>
        <dbReference type="Proteomes" id="UP001595685"/>
    </source>
</evidence>
<evidence type="ECO:0000256" key="3">
    <source>
        <dbReference type="ARBA" id="ARBA00023163"/>
    </source>
</evidence>
<name>A0ABV7WFT6_9MICO</name>
<dbReference type="RefSeq" id="WP_340292591.1">
    <property type="nucleotide sequence ID" value="NZ_JBBEOI010000077.1"/>
</dbReference>
<gene>
    <name evidence="6" type="ORF">ACFOLH_09805</name>
</gene>
<reference evidence="7" key="1">
    <citation type="journal article" date="2019" name="Int. J. Syst. Evol. Microbiol.">
        <title>The Global Catalogue of Microorganisms (GCM) 10K type strain sequencing project: providing services to taxonomists for standard genome sequencing and annotation.</title>
        <authorList>
            <consortium name="The Broad Institute Genomics Platform"/>
            <consortium name="The Broad Institute Genome Sequencing Center for Infectious Disease"/>
            <person name="Wu L."/>
            <person name="Ma J."/>
        </authorList>
    </citation>
    <scope>NUCLEOTIDE SEQUENCE [LARGE SCALE GENOMIC DNA]</scope>
    <source>
        <strain evidence="7">NCAIM B.02333</strain>
    </source>
</reference>
<dbReference type="Pfam" id="PF00440">
    <property type="entry name" value="TetR_N"/>
    <property type="match status" value="1"/>
</dbReference>
<dbReference type="PANTHER" id="PTHR30055:SF234">
    <property type="entry name" value="HTH-TYPE TRANSCRIPTIONAL REGULATOR BETI"/>
    <property type="match status" value="1"/>
</dbReference>
<dbReference type="EMBL" id="JBHRWW010000005">
    <property type="protein sequence ID" value="MFC3688634.1"/>
    <property type="molecule type" value="Genomic_DNA"/>
</dbReference>
<evidence type="ECO:0000259" key="5">
    <source>
        <dbReference type="PROSITE" id="PS50977"/>
    </source>
</evidence>
<accession>A0ABV7WFT6</accession>
<protein>
    <submittedName>
        <fullName evidence="6">TetR/AcrR family transcriptional regulator</fullName>
    </submittedName>
</protein>
<proteinExistence type="predicted"/>
<dbReference type="PRINTS" id="PR00455">
    <property type="entry name" value="HTHTETR"/>
</dbReference>
<dbReference type="InterPro" id="IPR036271">
    <property type="entry name" value="Tet_transcr_reg_TetR-rel_C_sf"/>
</dbReference>
<dbReference type="InterPro" id="IPR023772">
    <property type="entry name" value="DNA-bd_HTH_TetR-type_CS"/>
</dbReference>
<dbReference type="PROSITE" id="PS50977">
    <property type="entry name" value="HTH_TETR_2"/>
    <property type="match status" value="1"/>
</dbReference>
<dbReference type="PANTHER" id="PTHR30055">
    <property type="entry name" value="HTH-TYPE TRANSCRIPTIONAL REGULATOR RUTR"/>
    <property type="match status" value="1"/>
</dbReference>
<dbReference type="SUPFAM" id="SSF46689">
    <property type="entry name" value="Homeodomain-like"/>
    <property type="match status" value="1"/>
</dbReference>
<dbReference type="Gene3D" id="1.10.357.10">
    <property type="entry name" value="Tetracycline Repressor, domain 2"/>
    <property type="match status" value="1"/>
</dbReference>
<dbReference type="InterPro" id="IPR009057">
    <property type="entry name" value="Homeodomain-like_sf"/>
</dbReference>
<dbReference type="InterPro" id="IPR001647">
    <property type="entry name" value="HTH_TetR"/>
</dbReference>
<dbReference type="Proteomes" id="UP001595685">
    <property type="component" value="Unassembled WGS sequence"/>
</dbReference>
<dbReference type="SUPFAM" id="SSF48498">
    <property type="entry name" value="Tetracyclin repressor-like, C-terminal domain"/>
    <property type="match status" value="1"/>
</dbReference>
<dbReference type="Pfam" id="PF17931">
    <property type="entry name" value="TetR_C_23"/>
    <property type="match status" value="1"/>
</dbReference>
<evidence type="ECO:0000256" key="4">
    <source>
        <dbReference type="PROSITE-ProRule" id="PRU00335"/>
    </source>
</evidence>
<keyword evidence="7" id="KW-1185">Reference proteome</keyword>
<sequence>MAKSEETRRLVADTALRLFRERGYEATTMRLIASEAGVATGNAYYYFPSKDALVQELYRRVQVEHREAVADRLPLGGTFEQRLRGVLHAGLGVMAPFRSFGATFVSTAIRPGDAASPFSEASTESRDLAVGLFADVVAGSDPPVRTPLLEELPVLLWLLWLGTTLFWLYDDSPGAARTHRLVDGVCPLVARLVRLSRLPVLRGTVADVLALLHEARA</sequence>
<dbReference type="InterPro" id="IPR050109">
    <property type="entry name" value="HTH-type_TetR-like_transc_reg"/>
</dbReference>
<keyword evidence="1" id="KW-0805">Transcription regulation</keyword>
<evidence type="ECO:0000313" key="6">
    <source>
        <dbReference type="EMBL" id="MFC3688634.1"/>
    </source>
</evidence>
<feature type="domain" description="HTH tetR-type" evidence="5">
    <location>
        <begin position="5"/>
        <end position="65"/>
    </location>
</feature>
<evidence type="ECO:0000256" key="2">
    <source>
        <dbReference type="ARBA" id="ARBA00023125"/>
    </source>
</evidence>
<organism evidence="6 7">
    <name type="scientific">Aquipuribacter hungaricus</name>
    <dbReference type="NCBI Taxonomy" id="545624"/>
    <lineage>
        <taxon>Bacteria</taxon>
        <taxon>Bacillati</taxon>
        <taxon>Actinomycetota</taxon>
        <taxon>Actinomycetes</taxon>
        <taxon>Micrococcales</taxon>
        <taxon>Intrasporangiaceae</taxon>
        <taxon>Aquipuribacter</taxon>
    </lineage>
</organism>
<feature type="DNA-binding region" description="H-T-H motif" evidence="4">
    <location>
        <begin position="28"/>
        <end position="47"/>
    </location>
</feature>